<dbReference type="InterPro" id="IPR011009">
    <property type="entry name" value="Kinase-like_dom_sf"/>
</dbReference>
<organism evidence="3">
    <name type="scientific">Arundo donax</name>
    <name type="common">Giant reed</name>
    <name type="synonym">Donax arundinaceus</name>
    <dbReference type="NCBI Taxonomy" id="35708"/>
    <lineage>
        <taxon>Eukaryota</taxon>
        <taxon>Viridiplantae</taxon>
        <taxon>Streptophyta</taxon>
        <taxon>Embryophyta</taxon>
        <taxon>Tracheophyta</taxon>
        <taxon>Spermatophyta</taxon>
        <taxon>Magnoliopsida</taxon>
        <taxon>Liliopsida</taxon>
        <taxon>Poales</taxon>
        <taxon>Poaceae</taxon>
        <taxon>PACMAD clade</taxon>
        <taxon>Arundinoideae</taxon>
        <taxon>Arundineae</taxon>
        <taxon>Arundo</taxon>
    </lineage>
</organism>
<evidence type="ECO:0000256" key="1">
    <source>
        <dbReference type="PROSITE-ProRule" id="PRU10141"/>
    </source>
</evidence>
<evidence type="ECO:0000313" key="3">
    <source>
        <dbReference type="EMBL" id="JAD75050.1"/>
    </source>
</evidence>
<dbReference type="InterPro" id="IPR000719">
    <property type="entry name" value="Prot_kinase_dom"/>
</dbReference>
<dbReference type="GO" id="GO:0007165">
    <property type="term" value="P:signal transduction"/>
    <property type="evidence" value="ECO:0007669"/>
    <property type="project" value="TreeGrafter"/>
</dbReference>
<dbReference type="Gene3D" id="1.10.510.10">
    <property type="entry name" value="Transferase(Phosphotransferase) domain 1"/>
    <property type="match status" value="1"/>
</dbReference>
<accession>A0A0A9CNS5</accession>
<dbReference type="FunFam" id="3.30.200.20:FF:000081">
    <property type="entry name" value="Octicosapeptide/phox/Bem1p domain kinase superfamily protein"/>
    <property type="match status" value="1"/>
</dbReference>
<dbReference type="GO" id="GO:0004672">
    <property type="term" value="F:protein kinase activity"/>
    <property type="evidence" value="ECO:0007669"/>
    <property type="project" value="InterPro"/>
</dbReference>
<dbReference type="InterPro" id="IPR017441">
    <property type="entry name" value="Protein_kinase_ATP_BS"/>
</dbReference>
<dbReference type="Gene3D" id="3.30.200.20">
    <property type="entry name" value="Phosphorylase Kinase, domain 1"/>
    <property type="match status" value="1"/>
</dbReference>
<dbReference type="InterPro" id="IPR001245">
    <property type="entry name" value="Ser-Thr/Tyr_kinase_cat_dom"/>
</dbReference>
<dbReference type="InterPro" id="IPR050167">
    <property type="entry name" value="Ser_Thr_protein_kinase"/>
</dbReference>
<name>A0A0A9CNS5_ARUDO</name>
<dbReference type="Pfam" id="PF07714">
    <property type="entry name" value="PK_Tyr_Ser-Thr"/>
    <property type="match status" value="1"/>
</dbReference>
<proteinExistence type="predicted"/>
<dbReference type="PANTHER" id="PTHR23257:SF843">
    <property type="entry name" value="PROTEIN KINASE DOMAIN-CONTAINING PROTEIN"/>
    <property type="match status" value="1"/>
</dbReference>
<dbReference type="GO" id="GO:0005524">
    <property type="term" value="F:ATP binding"/>
    <property type="evidence" value="ECO:0007669"/>
    <property type="project" value="UniProtKB-UniRule"/>
</dbReference>
<sequence length="190" mass="21857">MMKNAEGFQVDNPYTNMHEMMPSLPEFEESKQEEGRTVGPVMDASFKDNDFEYLQIIKNEDLEELRELGSGTFGTVYHGKWRGSDVAIKRIKKSCFTGQSSELERLAHEFWWEAEILSKLHHPNVVAFYGVVKDGPGGTLATVTEFMVNGSLRHVLQRKDKYLDRRKRLIIAMDAAFGLEYLHSKKYCTL</sequence>
<keyword evidence="1" id="KW-0547">Nucleotide-binding</keyword>
<dbReference type="PANTHER" id="PTHR23257">
    <property type="entry name" value="SERINE-THREONINE PROTEIN KINASE"/>
    <property type="match status" value="1"/>
</dbReference>
<evidence type="ECO:0000259" key="2">
    <source>
        <dbReference type="PROSITE" id="PS50011"/>
    </source>
</evidence>
<dbReference type="SUPFAM" id="SSF56112">
    <property type="entry name" value="Protein kinase-like (PK-like)"/>
    <property type="match status" value="1"/>
</dbReference>
<dbReference type="PROSITE" id="PS50011">
    <property type="entry name" value="PROTEIN_KINASE_DOM"/>
    <property type="match status" value="1"/>
</dbReference>
<reference evidence="3" key="1">
    <citation type="submission" date="2014-09" db="EMBL/GenBank/DDBJ databases">
        <authorList>
            <person name="Magalhaes I.L.F."/>
            <person name="Oliveira U."/>
            <person name="Santos F.R."/>
            <person name="Vidigal T.H.D.A."/>
            <person name="Brescovit A.D."/>
            <person name="Santos A.J."/>
        </authorList>
    </citation>
    <scope>NUCLEOTIDE SEQUENCE</scope>
    <source>
        <tissue evidence="3">Shoot tissue taken approximately 20 cm above the soil surface</tissue>
    </source>
</reference>
<reference evidence="3" key="2">
    <citation type="journal article" date="2015" name="Data Brief">
        <title>Shoot transcriptome of the giant reed, Arundo donax.</title>
        <authorList>
            <person name="Barrero R.A."/>
            <person name="Guerrero F.D."/>
            <person name="Moolhuijzen P."/>
            <person name="Goolsby J.A."/>
            <person name="Tidwell J."/>
            <person name="Bellgard S.E."/>
            <person name="Bellgard M.I."/>
        </authorList>
    </citation>
    <scope>NUCLEOTIDE SEQUENCE</scope>
    <source>
        <tissue evidence="3">Shoot tissue taken approximately 20 cm above the soil surface</tissue>
    </source>
</reference>
<dbReference type="GO" id="GO:0005737">
    <property type="term" value="C:cytoplasm"/>
    <property type="evidence" value="ECO:0007669"/>
    <property type="project" value="TreeGrafter"/>
</dbReference>
<dbReference type="EMBL" id="GBRH01222845">
    <property type="protein sequence ID" value="JAD75050.1"/>
    <property type="molecule type" value="Transcribed_RNA"/>
</dbReference>
<keyword evidence="1" id="KW-0067">ATP-binding</keyword>
<dbReference type="AlphaFoldDB" id="A0A0A9CNS5"/>
<dbReference type="PROSITE" id="PS00107">
    <property type="entry name" value="PROTEIN_KINASE_ATP"/>
    <property type="match status" value="1"/>
</dbReference>
<feature type="binding site" evidence="1">
    <location>
        <position position="93"/>
    </location>
    <ligand>
        <name>ATP</name>
        <dbReference type="ChEBI" id="CHEBI:30616"/>
    </ligand>
</feature>
<protein>
    <submittedName>
        <fullName evidence="3">STY2</fullName>
    </submittedName>
</protein>
<feature type="domain" description="Protein kinase" evidence="2">
    <location>
        <begin position="62"/>
        <end position="190"/>
    </location>
</feature>